<keyword evidence="1" id="KW-0472">Membrane</keyword>
<dbReference type="OrthoDB" id="5835829at2759"/>
<evidence type="ECO:0000313" key="2">
    <source>
        <dbReference type="EMBL" id="KAJ6649189.1"/>
    </source>
</evidence>
<keyword evidence="1" id="KW-0812">Transmembrane</keyword>
<dbReference type="Proteomes" id="UP001151699">
    <property type="component" value="Chromosome A"/>
</dbReference>
<organism evidence="2 3">
    <name type="scientific">Pseudolycoriella hygida</name>
    <dbReference type="NCBI Taxonomy" id="35572"/>
    <lineage>
        <taxon>Eukaryota</taxon>
        <taxon>Metazoa</taxon>
        <taxon>Ecdysozoa</taxon>
        <taxon>Arthropoda</taxon>
        <taxon>Hexapoda</taxon>
        <taxon>Insecta</taxon>
        <taxon>Pterygota</taxon>
        <taxon>Neoptera</taxon>
        <taxon>Endopterygota</taxon>
        <taxon>Diptera</taxon>
        <taxon>Nematocera</taxon>
        <taxon>Sciaroidea</taxon>
        <taxon>Sciaridae</taxon>
        <taxon>Pseudolycoriella</taxon>
    </lineage>
</organism>
<proteinExistence type="predicted"/>
<gene>
    <name evidence="2" type="ORF">Bhyg_04423</name>
</gene>
<feature type="transmembrane region" description="Helical" evidence="1">
    <location>
        <begin position="12"/>
        <end position="31"/>
    </location>
</feature>
<dbReference type="EMBL" id="WJQU01000001">
    <property type="protein sequence ID" value="KAJ6649189.1"/>
    <property type="molecule type" value="Genomic_DNA"/>
</dbReference>
<evidence type="ECO:0000313" key="3">
    <source>
        <dbReference type="Proteomes" id="UP001151699"/>
    </source>
</evidence>
<dbReference type="AlphaFoldDB" id="A0A9Q0NGQ1"/>
<keyword evidence="1" id="KW-1133">Transmembrane helix</keyword>
<comment type="caution">
    <text evidence="2">The sequence shown here is derived from an EMBL/GenBank/DDBJ whole genome shotgun (WGS) entry which is preliminary data.</text>
</comment>
<evidence type="ECO:0008006" key="4">
    <source>
        <dbReference type="Google" id="ProtNLM"/>
    </source>
</evidence>
<evidence type="ECO:0000256" key="1">
    <source>
        <dbReference type="SAM" id="Phobius"/>
    </source>
</evidence>
<protein>
    <recommendedName>
        <fullName evidence="4">Glucuronosyltransferase</fullName>
    </recommendedName>
</protein>
<accession>A0A9Q0NGQ1</accession>
<reference evidence="2" key="1">
    <citation type="submission" date="2022-07" db="EMBL/GenBank/DDBJ databases">
        <authorList>
            <person name="Trinca V."/>
            <person name="Uliana J.V.C."/>
            <person name="Torres T.T."/>
            <person name="Ward R.J."/>
            <person name="Monesi N."/>
        </authorList>
    </citation>
    <scope>NUCLEOTIDE SEQUENCE</scope>
    <source>
        <strain evidence="2">HSMRA1968</strain>
        <tissue evidence="2">Whole embryos</tissue>
    </source>
</reference>
<name>A0A9Q0NGQ1_9DIPT</name>
<keyword evidence="3" id="KW-1185">Reference proteome</keyword>
<dbReference type="SUPFAM" id="SSF53756">
    <property type="entry name" value="UDP-Glycosyltransferase/glycogen phosphorylase"/>
    <property type="match status" value="1"/>
</dbReference>
<sequence>MDNLENLTSFRTVFTLLSFCLGVSSSNILVVTPLASTSHFKVGEAITVGLANAGHNVTILSAYDYKPKNASNIESIQIIGAIEKSEGKNDQNAVFNIVQVINPFQLNYRGGSLATVAAAS</sequence>